<dbReference type="PANTHER" id="PTHR24123:SF33">
    <property type="entry name" value="PROTEIN HOS4"/>
    <property type="match status" value="1"/>
</dbReference>
<proteinExistence type="predicted"/>
<name>A0A9P7Y639_9HELO</name>
<keyword evidence="1" id="KW-0677">Repeat</keyword>
<feature type="region of interest" description="Disordered" evidence="4">
    <location>
        <begin position="72"/>
        <end position="97"/>
    </location>
</feature>
<reference evidence="5" key="1">
    <citation type="journal article" date="2021" name="IMA Fungus">
        <title>Genomic characterization of three marine fungi, including Emericellopsis atlantica sp. nov. with signatures of a generalist lifestyle and marine biomass degradation.</title>
        <authorList>
            <person name="Hagestad O.C."/>
            <person name="Hou L."/>
            <person name="Andersen J.H."/>
            <person name="Hansen E.H."/>
            <person name="Altermark B."/>
            <person name="Li C."/>
            <person name="Kuhnert E."/>
            <person name="Cox R.J."/>
            <person name="Crous P.W."/>
            <person name="Spatafora J.W."/>
            <person name="Lail K."/>
            <person name="Amirebrahimi M."/>
            <person name="Lipzen A."/>
            <person name="Pangilinan J."/>
            <person name="Andreopoulos W."/>
            <person name="Hayes R.D."/>
            <person name="Ng V."/>
            <person name="Grigoriev I.V."/>
            <person name="Jackson S.A."/>
            <person name="Sutton T.D.S."/>
            <person name="Dobson A.D.W."/>
            <person name="Rama T."/>
        </authorList>
    </citation>
    <scope>NUCLEOTIDE SEQUENCE</scope>
    <source>
        <strain evidence="5">TRa018bII</strain>
    </source>
</reference>
<evidence type="ECO:0000313" key="5">
    <source>
        <dbReference type="EMBL" id="KAG9228084.1"/>
    </source>
</evidence>
<gene>
    <name evidence="5" type="ORF">BJ875DRAFT_490245</name>
</gene>
<feature type="compositionally biased region" description="Polar residues" evidence="4">
    <location>
        <begin position="33"/>
        <end position="47"/>
    </location>
</feature>
<comment type="caution">
    <text evidence="5">The sequence shown here is derived from an EMBL/GenBank/DDBJ whole genome shotgun (WGS) entry which is preliminary data.</text>
</comment>
<protein>
    <submittedName>
        <fullName evidence="5">Uncharacterized protein</fullName>
    </submittedName>
</protein>
<dbReference type="Gene3D" id="1.25.40.20">
    <property type="entry name" value="Ankyrin repeat-containing domain"/>
    <property type="match status" value="3"/>
</dbReference>
<dbReference type="EMBL" id="MU252096">
    <property type="protein sequence ID" value="KAG9228084.1"/>
    <property type="molecule type" value="Genomic_DNA"/>
</dbReference>
<feature type="repeat" description="ANK" evidence="3">
    <location>
        <begin position="960"/>
        <end position="992"/>
    </location>
</feature>
<evidence type="ECO:0000256" key="3">
    <source>
        <dbReference type="PROSITE-ProRule" id="PRU00023"/>
    </source>
</evidence>
<evidence type="ECO:0000256" key="1">
    <source>
        <dbReference type="ARBA" id="ARBA00022737"/>
    </source>
</evidence>
<keyword evidence="2 3" id="KW-0040">ANK repeat</keyword>
<dbReference type="Pfam" id="PF12796">
    <property type="entry name" value="Ank_2"/>
    <property type="match status" value="1"/>
</dbReference>
<feature type="compositionally biased region" description="Basic and acidic residues" evidence="4">
    <location>
        <begin position="23"/>
        <end position="32"/>
    </location>
</feature>
<dbReference type="PROSITE" id="PS50088">
    <property type="entry name" value="ANK_REPEAT"/>
    <property type="match status" value="2"/>
</dbReference>
<feature type="compositionally biased region" description="Basic and acidic residues" evidence="4">
    <location>
        <begin position="1204"/>
        <end position="1231"/>
    </location>
</feature>
<dbReference type="PANTHER" id="PTHR24123">
    <property type="entry name" value="ANKYRIN REPEAT-CONTAINING"/>
    <property type="match status" value="1"/>
</dbReference>
<evidence type="ECO:0000256" key="4">
    <source>
        <dbReference type="SAM" id="MobiDB-lite"/>
    </source>
</evidence>
<accession>A0A9P7Y639</accession>
<evidence type="ECO:0000313" key="6">
    <source>
        <dbReference type="Proteomes" id="UP000824998"/>
    </source>
</evidence>
<dbReference type="OrthoDB" id="194358at2759"/>
<dbReference type="Proteomes" id="UP000824998">
    <property type="component" value="Unassembled WGS sequence"/>
</dbReference>
<dbReference type="InterPro" id="IPR002110">
    <property type="entry name" value="Ankyrin_rpt"/>
</dbReference>
<evidence type="ECO:0000256" key="2">
    <source>
        <dbReference type="ARBA" id="ARBA00023043"/>
    </source>
</evidence>
<organism evidence="5 6">
    <name type="scientific">Amylocarpus encephaloides</name>
    <dbReference type="NCBI Taxonomy" id="45428"/>
    <lineage>
        <taxon>Eukaryota</taxon>
        <taxon>Fungi</taxon>
        <taxon>Dikarya</taxon>
        <taxon>Ascomycota</taxon>
        <taxon>Pezizomycotina</taxon>
        <taxon>Leotiomycetes</taxon>
        <taxon>Helotiales</taxon>
        <taxon>Helotiales incertae sedis</taxon>
        <taxon>Amylocarpus</taxon>
    </lineage>
</organism>
<feature type="repeat" description="ANK" evidence="3">
    <location>
        <begin position="993"/>
        <end position="1018"/>
    </location>
</feature>
<sequence>MPPDGYPANPFNWNSTRGVAPEQLRDDPRSSGRDYTSPYNRSDTQSVVPLETREYFRRDSLSPQEYTVSICSRDATRSVQPRDHHGSISPEGYQASPYNRNGTQSVAPPQIQERFRTPQDETIAHEILWRNKDAKIDSRSRLSRAFTTKAKRAKFSDRDFCRALTAVVKGKEIAGPGVVEVLRDLFVEAGGDINFTPPRKSMGSIFKKPLQERSKLLETSTEAGNVDFVRIISRHSDKTSLNSSLDIALGNRKRATGVQRASQQDQILQILISKGADGSNTISAAVGVGDEKLLAMLLQGQLPESTLSAALPSAVTFSNIDTRFQLTRMLLEKGADVNHNAGESMLQATKLFDLDILSLLLEHRPRSESLSRAFSAALNLSDSGGRMEACHKLIYAGATGEEVNKGLDIAINTEHHNIDFMKLLLREASVDYENGHALCLAIANQHLLQLQLMLEKRPNIVTFDGAFAAAIRLRNPRDQLKYCRILVGAGPPRDSCSKALVVSAKSQKDELCKVFLEKGASPDFDGGASVTAAVLSENIGILEMLVQGDYQKPNNDSLAAGFEVALSMSPSRQKKIKILRLILDGGLQGPSLDMALVTETRKGRDGVALTKVFLEYGASLNFQGGEALIHCTCSGDLTLLEILLKSSQQPSTEILSQMFEASLKLGSKTRHHALEMILEVKMPNDGQVAAAVDTLVQEKTVDIQALQLLLSFGASVHYNNHNPLIGAARTFNKHLLSLLFAHATIESAASVVFSVLMKSENFWSKRETFDILTILLENGAEGTAVSDALIRTVRDGQPSARHFEVALLQYRVDVDHREGEALQIVTERGEPALVRRFLEMKPCNESISMAFPYAFHSKLGEENTLQVIETFIELAVDHLDPDFMHGQIPEPPVFLCINSYPNNLQILEATLRAGFRVNDPMSSEEGQITALYWALSSKGKKIADSMVELLISRSPDLRDHPEPLLYIAIESGRYQAVPLLVNAGADVDVANEEGVTPLSIASQKGDINSMRILLEASSCPTDGSLHDAAHWANLDAINLLLKYGYDANLPSLRFEGRPPLFELCFRAPVYLQQTQATAQQKEKKIKLAILALIEGGALTGERLPQAENRSILHHALDSANPYIMTKVFLECGQFKEINFEHNLFTNGEYTYSPTMYVKKGKCRGDKTQSQSLVTLLESFSATDRYWKNKGAQPRDMIDPPQHIQKAEDDRKALEKRRREEAEEERRRVEEEQRQIRAARLKLSLEAEATQAKLEKEERQFKLRQEHEQRMHQQGLARQNDLLRVQQNSDQLALRQATSLSRLNNDENEAEHRRRMILMSRQKELMQSWGPAYNQGLQNSGYPSNYPALGSSNKSNIDLRSRRRWVEGSGLNPRIMEID</sequence>
<feature type="region of interest" description="Disordered" evidence="4">
    <location>
        <begin position="1190"/>
        <end position="1231"/>
    </location>
</feature>
<dbReference type="SUPFAM" id="SSF48403">
    <property type="entry name" value="Ankyrin repeat"/>
    <property type="match status" value="2"/>
</dbReference>
<dbReference type="InterPro" id="IPR036770">
    <property type="entry name" value="Ankyrin_rpt-contain_sf"/>
</dbReference>
<dbReference type="InterPro" id="IPR051165">
    <property type="entry name" value="Multifunctional_ANK_Repeat"/>
</dbReference>
<dbReference type="PROSITE" id="PS50297">
    <property type="entry name" value="ANK_REP_REGION"/>
    <property type="match status" value="1"/>
</dbReference>
<dbReference type="SMART" id="SM00248">
    <property type="entry name" value="ANK"/>
    <property type="match status" value="9"/>
</dbReference>
<feature type="region of interest" description="Disordered" evidence="4">
    <location>
        <begin position="1"/>
        <end position="48"/>
    </location>
</feature>
<keyword evidence="6" id="KW-1185">Reference proteome</keyword>
<feature type="compositionally biased region" description="Basic and acidic residues" evidence="4">
    <location>
        <begin position="74"/>
        <end position="86"/>
    </location>
</feature>